<dbReference type="InterPro" id="IPR037215">
    <property type="entry name" value="GUN4-like_sf"/>
</dbReference>
<keyword evidence="4" id="KW-1185">Reference proteome</keyword>
<sequence>MAIINRRGRSGRSGCPRWRSGFETFLQYSDKESRGDSFSDKIVSVSLLRAFFTFMSDVNAQLAEILDRLQSLTERVERLEARQMLVPDIERYGTLQQLLEKGDIRGADEETTRVILETASRLRDTMTPEDFRQFPCNVLRVIDRLWTRYSDGRFGFSVQVQIYGSVGGNINTLRSQDAETIRKFGDAVGWRADDKWRMDDYESWDFSLSAPEGSFPANWWKSPYGLKMATFCFTRLMECDLQ</sequence>
<evidence type="ECO:0000313" key="3">
    <source>
        <dbReference type="EMBL" id="MEG3438292.1"/>
    </source>
</evidence>
<dbReference type="SUPFAM" id="SSF140869">
    <property type="entry name" value="GUN4-like"/>
    <property type="match status" value="1"/>
</dbReference>
<dbReference type="EMBL" id="JBAFSM010000026">
    <property type="protein sequence ID" value="MEG3438292.1"/>
    <property type="molecule type" value="Genomic_DNA"/>
</dbReference>
<gene>
    <name evidence="3" type="ORF">V0288_14275</name>
</gene>
<dbReference type="Proteomes" id="UP001328733">
    <property type="component" value="Unassembled WGS sequence"/>
</dbReference>
<dbReference type="GO" id="GO:0046906">
    <property type="term" value="F:tetrapyrrole binding"/>
    <property type="evidence" value="ECO:0007669"/>
    <property type="project" value="TreeGrafter"/>
</dbReference>
<organism evidence="3 4">
    <name type="scientific">Pannus brasiliensis CCIBt3594</name>
    <dbReference type="NCBI Taxonomy" id="1427578"/>
    <lineage>
        <taxon>Bacteria</taxon>
        <taxon>Bacillati</taxon>
        <taxon>Cyanobacteriota</taxon>
        <taxon>Cyanophyceae</taxon>
        <taxon>Oscillatoriophycideae</taxon>
        <taxon>Chroococcales</taxon>
        <taxon>Microcystaceae</taxon>
        <taxon>Pannus</taxon>
    </lineage>
</organism>
<comment type="caution">
    <text evidence="3">The sequence shown here is derived from an EMBL/GenBank/DDBJ whole genome shotgun (WGS) entry which is preliminary data.</text>
</comment>
<feature type="domain" description="GUN4-like" evidence="2">
    <location>
        <begin position="90"/>
        <end position="221"/>
    </location>
</feature>
<dbReference type="GO" id="GO:0030288">
    <property type="term" value="C:outer membrane-bounded periplasmic space"/>
    <property type="evidence" value="ECO:0007669"/>
    <property type="project" value="TreeGrafter"/>
</dbReference>
<evidence type="ECO:0000259" key="2">
    <source>
        <dbReference type="Pfam" id="PF05419"/>
    </source>
</evidence>
<evidence type="ECO:0000256" key="1">
    <source>
        <dbReference type="SAM" id="Coils"/>
    </source>
</evidence>
<dbReference type="InterPro" id="IPR008629">
    <property type="entry name" value="GUN4-like"/>
</dbReference>
<dbReference type="PANTHER" id="PTHR34800">
    <property type="entry name" value="TETRAPYRROLE-BINDING PROTEIN, CHLOROPLASTIC"/>
    <property type="match status" value="1"/>
</dbReference>
<dbReference type="Gene3D" id="1.10.10.1770">
    <property type="entry name" value="Gun4-like"/>
    <property type="match status" value="1"/>
</dbReference>
<name>A0AAW9QVW1_9CHRO</name>
<dbReference type="PANTHER" id="PTHR34800:SF1">
    <property type="entry name" value="TETRAPYRROLE-BINDING PROTEIN, CHLOROPLASTIC"/>
    <property type="match status" value="1"/>
</dbReference>
<protein>
    <submittedName>
        <fullName evidence="3">GUN4 domain-containing protein</fullName>
    </submittedName>
</protein>
<dbReference type="Gene3D" id="1.25.40.620">
    <property type="match status" value="1"/>
</dbReference>
<feature type="coiled-coil region" evidence="1">
    <location>
        <begin position="55"/>
        <end position="82"/>
    </location>
</feature>
<proteinExistence type="predicted"/>
<dbReference type="CDD" id="cd16383">
    <property type="entry name" value="GUN4"/>
    <property type="match status" value="1"/>
</dbReference>
<dbReference type="Pfam" id="PF05419">
    <property type="entry name" value="GUN4"/>
    <property type="match status" value="1"/>
</dbReference>
<keyword evidence="1" id="KW-0175">Coiled coil</keyword>
<evidence type="ECO:0000313" key="4">
    <source>
        <dbReference type="Proteomes" id="UP001328733"/>
    </source>
</evidence>
<dbReference type="AlphaFoldDB" id="A0AAW9QVW1"/>
<accession>A0AAW9QVW1</accession>
<reference evidence="3 4" key="1">
    <citation type="submission" date="2024-01" db="EMBL/GenBank/DDBJ databases">
        <title>Genomic insights into the taxonomy and metabolism of the cyanobacterium Pannus brasiliensis CCIBt3594.</title>
        <authorList>
            <person name="Machado M."/>
            <person name="Botero N.B."/>
            <person name="Andreote A.P.D."/>
            <person name="Feitosa A.M.T."/>
            <person name="Popin R."/>
            <person name="Sivonen K."/>
            <person name="Fiore M.F."/>
        </authorList>
    </citation>
    <scope>NUCLEOTIDE SEQUENCE [LARGE SCALE GENOMIC DNA]</scope>
    <source>
        <strain evidence="3 4">CCIBt3594</strain>
    </source>
</reference>